<accession>H9GQ92</accession>
<feature type="region of interest" description="Disordered" evidence="23">
    <location>
        <begin position="885"/>
        <end position="926"/>
    </location>
</feature>
<feature type="region of interest" description="Disordered" evidence="23">
    <location>
        <begin position="1242"/>
        <end position="1310"/>
    </location>
</feature>
<evidence type="ECO:0000256" key="23">
    <source>
        <dbReference type="SAM" id="MobiDB-lite"/>
    </source>
</evidence>
<dbReference type="OrthoDB" id="413460at2759"/>
<dbReference type="GO" id="GO:0051301">
    <property type="term" value="P:cell division"/>
    <property type="evidence" value="ECO:0007669"/>
    <property type="project" value="UniProtKB-KW"/>
</dbReference>
<dbReference type="Pfam" id="PF00271">
    <property type="entry name" value="Helicase_C"/>
    <property type="match status" value="1"/>
</dbReference>
<keyword evidence="12" id="KW-0347">Helicase</keyword>
<feature type="compositionally biased region" description="Basic and acidic residues" evidence="23">
    <location>
        <begin position="885"/>
        <end position="894"/>
    </location>
</feature>
<protein>
    <recommendedName>
        <fullName evidence="20">DNA excision repair protein ERCC-6-like</fullName>
        <ecNumber evidence="3">3.6.4.12</ecNumber>
    </recommendedName>
    <alternativeName>
        <fullName evidence="21">ATP-dependent helicase ERCC6-like</fullName>
    </alternativeName>
</protein>
<dbReference type="CDD" id="cd18793">
    <property type="entry name" value="SF2_C_SNF"/>
    <property type="match status" value="1"/>
</dbReference>
<feature type="domain" description="Helicase ATP-binding" evidence="24">
    <location>
        <begin position="98"/>
        <end position="266"/>
    </location>
</feature>
<keyword evidence="13" id="KW-0995">Kinetochore</keyword>
<dbReference type="Bgee" id="ENSACAG00000001226">
    <property type="expression patterns" value="Expressed in hindlimb bud and 7 other cell types or tissues"/>
</dbReference>
<comment type="catalytic activity">
    <reaction evidence="18">
        <text>ATP + H2O = ADP + phosphate + H(+)</text>
        <dbReference type="Rhea" id="RHEA:13065"/>
        <dbReference type="ChEBI" id="CHEBI:15377"/>
        <dbReference type="ChEBI" id="CHEBI:15378"/>
        <dbReference type="ChEBI" id="CHEBI:30616"/>
        <dbReference type="ChEBI" id="CHEBI:43474"/>
        <dbReference type="ChEBI" id="CHEBI:456216"/>
        <dbReference type="EC" id="3.6.4.12"/>
    </reaction>
</comment>
<evidence type="ECO:0000256" key="1">
    <source>
        <dbReference type="ARBA" id="ARBA00004629"/>
    </source>
</evidence>
<dbReference type="InterPro" id="IPR049730">
    <property type="entry name" value="SNF2/RAD54-like_C"/>
</dbReference>
<proteinExistence type="inferred from homology"/>
<evidence type="ECO:0000256" key="19">
    <source>
        <dbReference type="ARBA" id="ARBA00058190"/>
    </source>
</evidence>
<evidence type="ECO:0000256" key="8">
    <source>
        <dbReference type="ARBA" id="ARBA00022741"/>
    </source>
</evidence>
<evidence type="ECO:0000256" key="14">
    <source>
        <dbReference type="ARBA" id="ARBA00022840"/>
    </source>
</evidence>
<dbReference type="FunFam" id="3.40.50.10810:FF:000029">
    <property type="entry name" value="ERCC excision repair 6-like, spindle assembly checkpoint helicase"/>
    <property type="match status" value="1"/>
</dbReference>
<evidence type="ECO:0000256" key="18">
    <source>
        <dbReference type="ARBA" id="ARBA00047995"/>
    </source>
</evidence>
<evidence type="ECO:0000256" key="7">
    <source>
        <dbReference type="ARBA" id="ARBA00022737"/>
    </source>
</evidence>
<comment type="subcellular location">
    <subcellularLocation>
        <location evidence="1">Chromosome</location>
        <location evidence="1">Centromere</location>
        <location evidence="1">Kinetochore</location>
    </subcellularLocation>
</comment>
<organism evidence="26 27">
    <name type="scientific">Anolis carolinensis</name>
    <name type="common">Green anole</name>
    <name type="synonym">American chameleon</name>
    <dbReference type="NCBI Taxonomy" id="28377"/>
    <lineage>
        <taxon>Eukaryota</taxon>
        <taxon>Metazoa</taxon>
        <taxon>Chordata</taxon>
        <taxon>Craniata</taxon>
        <taxon>Vertebrata</taxon>
        <taxon>Euteleostomi</taxon>
        <taxon>Lepidosauria</taxon>
        <taxon>Squamata</taxon>
        <taxon>Bifurcata</taxon>
        <taxon>Unidentata</taxon>
        <taxon>Episquamata</taxon>
        <taxon>Toxicofera</taxon>
        <taxon>Iguania</taxon>
        <taxon>Dactyloidae</taxon>
        <taxon>Anolis</taxon>
    </lineage>
</organism>
<evidence type="ECO:0000256" key="12">
    <source>
        <dbReference type="ARBA" id="ARBA00022806"/>
    </source>
</evidence>
<dbReference type="eggNOG" id="KOG0387">
    <property type="taxonomic scope" value="Eukaryota"/>
</dbReference>
<comment type="similarity">
    <text evidence="2">Belongs to the SNF2/RAD54 helicase family.</text>
</comment>
<keyword evidence="5" id="KW-0597">Phosphoprotein</keyword>
<evidence type="ECO:0000256" key="5">
    <source>
        <dbReference type="ARBA" id="ARBA00022553"/>
    </source>
</evidence>
<dbReference type="KEGG" id="acs:100563247"/>
<feature type="region of interest" description="Disordered" evidence="23">
    <location>
        <begin position="720"/>
        <end position="773"/>
    </location>
</feature>
<reference evidence="26" key="2">
    <citation type="submission" date="2025-08" db="UniProtKB">
        <authorList>
            <consortium name="Ensembl"/>
        </authorList>
    </citation>
    <scope>IDENTIFICATION</scope>
</reference>
<feature type="compositionally biased region" description="Basic and acidic residues" evidence="23">
    <location>
        <begin position="808"/>
        <end position="828"/>
    </location>
</feature>
<keyword evidence="11 22" id="KW-0802">TPR repeat</keyword>
<keyword evidence="6" id="KW-0132">Cell division</keyword>
<evidence type="ECO:0000256" key="13">
    <source>
        <dbReference type="ARBA" id="ARBA00022838"/>
    </source>
</evidence>
<dbReference type="InterPro" id="IPR027417">
    <property type="entry name" value="P-loop_NTPase"/>
</dbReference>
<dbReference type="GO" id="GO:0016787">
    <property type="term" value="F:hydrolase activity"/>
    <property type="evidence" value="ECO:0007669"/>
    <property type="project" value="UniProtKB-KW"/>
</dbReference>
<dbReference type="InterPro" id="IPR019734">
    <property type="entry name" value="TPR_rpt"/>
</dbReference>
<dbReference type="GO" id="GO:0015616">
    <property type="term" value="F:DNA translocase activity"/>
    <property type="evidence" value="ECO:0000318"/>
    <property type="project" value="GO_Central"/>
</dbReference>
<evidence type="ECO:0000313" key="27">
    <source>
        <dbReference type="Proteomes" id="UP000001646"/>
    </source>
</evidence>
<evidence type="ECO:0000256" key="3">
    <source>
        <dbReference type="ARBA" id="ARBA00012551"/>
    </source>
</evidence>
<dbReference type="PROSITE" id="PS51194">
    <property type="entry name" value="HELICASE_CTER"/>
    <property type="match status" value="1"/>
</dbReference>
<dbReference type="InterPro" id="IPR038718">
    <property type="entry name" value="SNF2-like_sf"/>
</dbReference>
<keyword evidence="16" id="KW-0131">Cell cycle</keyword>
<dbReference type="GO" id="GO:0000776">
    <property type="term" value="C:kinetochore"/>
    <property type="evidence" value="ECO:0007669"/>
    <property type="project" value="UniProtKB-KW"/>
</dbReference>
<keyword evidence="17" id="KW-0137">Centromere</keyword>
<evidence type="ECO:0000259" key="25">
    <source>
        <dbReference type="PROSITE" id="PS51194"/>
    </source>
</evidence>
<dbReference type="InterPro" id="IPR000330">
    <property type="entry name" value="SNF2_N"/>
</dbReference>
<dbReference type="RefSeq" id="XP_003227847.1">
    <property type="nucleotide sequence ID" value="XM_003227799.3"/>
</dbReference>
<dbReference type="CDD" id="cd18001">
    <property type="entry name" value="DEXHc_ERCC6L"/>
    <property type="match status" value="1"/>
</dbReference>
<keyword evidence="8" id="KW-0547">Nucleotide-binding</keyword>
<feature type="compositionally biased region" description="Acidic residues" evidence="23">
    <location>
        <begin position="1276"/>
        <end position="1293"/>
    </location>
</feature>
<dbReference type="Pfam" id="PF00176">
    <property type="entry name" value="SNF2-rel_dom"/>
    <property type="match status" value="1"/>
</dbReference>
<dbReference type="STRING" id="28377.ENSACAP00000018052"/>
<evidence type="ECO:0000256" key="17">
    <source>
        <dbReference type="ARBA" id="ARBA00023328"/>
    </source>
</evidence>
<dbReference type="InterPro" id="IPR014001">
    <property type="entry name" value="Helicase_ATP-bd"/>
</dbReference>
<dbReference type="PROSITE" id="PS51192">
    <property type="entry name" value="HELICASE_ATP_BIND_1"/>
    <property type="match status" value="1"/>
</dbReference>
<feature type="domain" description="Helicase C-terminal" evidence="25">
    <location>
        <begin position="455"/>
        <end position="611"/>
    </location>
</feature>
<evidence type="ECO:0000256" key="15">
    <source>
        <dbReference type="ARBA" id="ARBA00023125"/>
    </source>
</evidence>
<dbReference type="Proteomes" id="UP000001646">
    <property type="component" value="Unplaced"/>
</dbReference>
<dbReference type="GO" id="GO:0003677">
    <property type="term" value="F:DNA binding"/>
    <property type="evidence" value="ECO:0007669"/>
    <property type="project" value="UniProtKB-KW"/>
</dbReference>
<evidence type="ECO:0000313" key="26">
    <source>
        <dbReference type="Ensembl" id="ENSACAP00000018052.2"/>
    </source>
</evidence>
<dbReference type="Gene3D" id="3.40.50.10810">
    <property type="entry name" value="Tandem AAA-ATPase domain"/>
    <property type="match status" value="1"/>
</dbReference>
<keyword evidence="7" id="KW-0677">Repeat</keyword>
<feature type="region of interest" description="Disordered" evidence="23">
    <location>
        <begin position="808"/>
        <end position="856"/>
    </location>
</feature>
<dbReference type="GeneID" id="100563247"/>
<evidence type="ECO:0000256" key="11">
    <source>
        <dbReference type="ARBA" id="ARBA00022803"/>
    </source>
</evidence>
<name>H9GQ92_ANOCA</name>
<dbReference type="InterPro" id="IPR050496">
    <property type="entry name" value="SNF2_RAD54_helicase_repair"/>
</dbReference>
<evidence type="ECO:0000256" key="21">
    <source>
        <dbReference type="ARBA" id="ARBA00081913"/>
    </source>
</evidence>
<dbReference type="Gene3D" id="3.40.50.300">
    <property type="entry name" value="P-loop containing nucleotide triphosphate hydrolases"/>
    <property type="match status" value="1"/>
</dbReference>
<sequence>MEDPVEQYRRYVSKGKQEARDGNLEESIRLFRQALAIHPSEKLTKNIKKMEEALASLALDQEEEDSFVDVCQSGLMMYGEMYDKLFEHQREGVAFLYGLYRDGKKGGILADDMGLGKTIQIIAFLSGMFDEEHIKSVLLIVPTTLISNWTKEFASWTPGLRVKVFHGTCIAERNRNLEWIQRRHGILLTTYQMVLNNWQQLASFGNKEFVWDYAILDEAHKIKTPSAKTTKSVHAIPSKNRILLTGTPVQNNLKELWALFDFACQGSLLGTMKTFRMEYENPITRARAKDATPGEKALGLKISENLMSIIKPYFLRRSKDELKKTVNLEQKSNLPALQSKDAAPPMPSLPRKNDFIVWVYLAPIQEEIYRKFISLDHIKELLMTTRSPLAELNILKKLCDHPRLLSARACSQLGLETSSCYDLDGDENEANDVLHQNIEHLSDQVLIEESGKLLFLVALLDRLQEEGHRTLVFSQSRKMLDIIERILTRRRFKLMRIDGTVTHLTEREKRIGMFQKNSEYSVFLLTTQVGGVGLTLTAATRVVIFDPSWNPATDAQAVDRAYRIGQKANVVIYRLITCGTVEEKIYRRQVFKDSLIRQSTGEKKNPYRYFSNQELRELFTLEDPRSSSTQLQLQSLHSSQRKTDTQLDEHIAYLHSLEIFGISDHDLMYTHETVNEDEAENEEDHRYIEHRVQKAQELVQLESQLKDQLVESMGNTTEGAWLRETELSTQPKKKTPRPPQNHVSPAPVQPTSDGVVDLVTDNEDDNMSDEGSDCHIINVSSKMASLVIEDVDDEQILQDISNMDVSLSKKKEDKPARLQAYEQEHDQRTMSPLPRSNSFSNKENSHPELQMISSDPLAQDVDNEQLWNKSDMDVSVFKSEDCRSPRLRECKQEQDQSTMSPFPQAKKQSYHPEFSPTSHDPLALDVDNKSDMDISLAKNEECNSPQLQQNSDSKRMPSFLAALSLSYEENRSPESQTIPCDLSAEASVKFDDVQVEPLHQLSASSDDEKLTKTELTSDVKKLHEEASEIYELDTSVPFQPHANNTSKCSAVQKSEIMLEEESFTTPSPYQTDFNLVLDDSEDGLQVALGEEMSLEETENEGFQLQLDSHHSSASHSWAGGNEGNGSLQPRKDMMGSPLMEGFNRLSDASMDNSEISLRYKKKPIRRIVSDDEEEQHDSVTELDDSEHEKISALNNIGRICMSTPKANESMASLGFSPRLKVSGRRSTASRRSLANLVMDQVEDMAEVVEPESEGPPQSSLQESLESEMSKSYSDQEPSELEEEPSGETVDSEDTSSYMPEISSLGDESSF</sequence>
<feature type="compositionally biased region" description="Acidic residues" evidence="23">
    <location>
        <begin position="760"/>
        <end position="771"/>
    </location>
</feature>
<evidence type="ECO:0000256" key="16">
    <source>
        <dbReference type="ARBA" id="ARBA00023306"/>
    </source>
</evidence>
<dbReference type="GO" id="GO:0003678">
    <property type="term" value="F:DNA helicase activity"/>
    <property type="evidence" value="ECO:0007669"/>
    <property type="project" value="UniProtKB-EC"/>
</dbReference>
<feature type="compositionally biased region" description="Acidic residues" evidence="23">
    <location>
        <begin position="1242"/>
        <end position="1252"/>
    </location>
</feature>
<dbReference type="SUPFAM" id="SSF52540">
    <property type="entry name" value="P-loop containing nucleoside triphosphate hydrolases"/>
    <property type="match status" value="2"/>
</dbReference>
<evidence type="ECO:0000259" key="24">
    <source>
        <dbReference type="PROSITE" id="PS51192"/>
    </source>
</evidence>
<dbReference type="GeneTree" id="ENSGT00940000156837"/>
<dbReference type="Ensembl" id="ENSACAT00000027450.2">
    <property type="protein sequence ID" value="ENSACAP00000018052.2"/>
    <property type="gene ID" value="ENSACAG00000001226.4"/>
</dbReference>
<dbReference type="PROSITE" id="PS50005">
    <property type="entry name" value="TPR"/>
    <property type="match status" value="1"/>
</dbReference>
<keyword evidence="10" id="KW-0378">Hydrolase</keyword>
<evidence type="ECO:0000256" key="9">
    <source>
        <dbReference type="ARBA" id="ARBA00022776"/>
    </source>
</evidence>
<dbReference type="GO" id="GO:0005524">
    <property type="term" value="F:ATP binding"/>
    <property type="evidence" value="ECO:0007669"/>
    <property type="project" value="UniProtKB-KW"/>
</dbReference>
<evidence type="ECO:0000256" key="4">
    <source>
        <dbReference type="ARBA" id="ARBA00022454"/>
    </source>
</evidence>
<feature type="repeat" description="TPR" evidence="22">
    <location>
        <begin position="8"/>
        <end position="41"/>
    </location>
</feature>
<keyword evidence="15" id="KW-0238">DNA-binding</keyword>
<keyword evidence="27" id="KW-1185">Reference proteome</keyword>
<dbReference type="SMART" id="SM00490">
    <property type="entry name" value="HELICc"/>
    <property type="match status" value="1"/>
</dbReference>
<dbReference type="HOGENOM" id="CLU_004666_0_0_1"/>
<reference evidence="26" key="3">
    <citation type="submission" date="2025-09" db="UniProtKB">
        <authorList>
            <consortium name="Ensembl"/>
        </authorList>
    </citation>
    <scope>IDENTIFICATION</scope>
</reference>
<dbReference type="GO" id="GO:0006281">
    <property type="term" value="P:DNA repair"/>
    <property type="evidence" value="ECO:0000318"/>
    <property type="project" value="GO_Central"/>
</dbReference>
<dbReference type="SMART" id="SM00487">
    <property type="entry name" value="DEXDc"/>
    <property type="match status" value="1"/>
</dbReference>
<keyword evidence="9" id="KW-0498">Mitosis</keyword>
<gene>
    <name evidence="26" type="primary">LOC100563247</name>
</gene>
<feature type="region of interest" description="Disordered" evidence="23">
    <location>
        <begin position="1107"/>
        <end position="1130"/>
    </location>
</feature>
<evidence type="ECO:0000256" key="6">
    <source>
        <dbReference type="ARBA" id="ARBA00022618"/>
    </source>
</evidence>
<dbReference type="EC" id="3.6.4.12" evidence="3"/>
<dbReference type="InParanoid" id="H9GQ92"/>
<comment type="function">
    <text evidence="19">DNA helicase that acts as a tension sensor that associates with catenated DNA which is stretched under tension until it is resolved during anaphase. Functions as ATP-dependent DNA translocase. Can promote Holliday junction branch migration (in vitro).</text>
</comment>
<evidence type="ECO:0000256" key="10">
    <source>
        <dbReference type="ARBA" id="ARBA00022801"/>
    </source>
</evidence>
<dbReference type="PANTHER" id="PTHR45629:SF7">
    <property type="entry name" value="DNA EXCISION REPAIR PROTEIN ERCC-6-RELATED"/>
    <property type="match status" value="1"/>
</dbReference>
<evidence type="ECO:0000256" key="2">
    <source>
        <dbReference type="ARBA" id="ARBA00007025"/>
    </source>
</evidence>
<dbReference type="InterPro" id="IPR001650">
    <property type="entry name" value="Helicase_C-like"/>
</dbReference>
<keyword evidence="4" id="KW-0158">Chromosome</keyword>
<keyword evidence="14" id="KW-0067">ATP-binding</keyword>
<dbReference type="PANTHER" id="PTHR45629">
    <property type="entry name" value="SNF2/RAD54 FAMILY MEMBER"/>
    <property type="match status" value="1"/>
</dbReference>
<reference evidence="26" key="1">
    <citation type="submission" date="2009-12" db="EMBL/GenBank/DDBJ databases">
        <title>The Genome Sequence of Anolis carolinensis (Green Anole Lizard).</title>
        <authorList>
            <consortium name="The Genome Sequencing Platform"/>
            <person name="Di Palma F."/>
            <person name="Alfoldi J."/>
            <person name="Heiman D."/>
            <person name="Young S."/>
            <person name="Grabherr M."/>
            <person name="Johnson J."/>
            <person name="Lander E.S."/>
            <person name="Lindblad-Toh K."/>
        </authorList>
    </citation>
    <scope>NUCLEOTIDE SEQUENCE [LARGE SCALE GENOMIC DNA]</scope>
    <source>
        <strain evidence="26">JBL SC #1</strain>
    </source>
</reference>
<evidence type="ECO:0000256" key="20">
    <source>
        <dbReference type="ARBA" id="ARBA00068237"/>
    </source>
</evidence>
<evidence type="ECO:0000256" key="22">
    <source>
        <dbReference type="PROSITE-ProRule" id="PRU00339"/>
    </source>
</evidence>